<sequence>GAGIQVPIPVVQATLPLEDVPVASACVQLFQSLGGSIFIAVAQTVFQNGLIRDIERDAPPLDGQLVINSGANQIRSILAQLDQEQALDAVLNAYLTGLRYSYFISVGCAAGTFVAAASLSWTSIKGKAAVAAEEASESTEVAVVTTKKQAESSG</sequence>
<organism evidence="5 6">
    <name type="scientific">Colletotrichum navitas</name>
    <dbReference type="NCBI Taxonomy" id="681940"/>
    <lineage>
        <taxon>Eukaryota</taxon>
        <taxon>Fungi</taxon>
        <taxon>Dikarya</taxon>
        <taxon>Ascomycota</taxon>
        <taxon>Pezizomycotina</taxon>
        <taxon>Sordariomycetes</taxon>
        <taxon>Hypocreomycetidae</taxon>
        <taxon>Glomerellales</taxon>
        <taxon>Glomerellaceae</taxon>
        <taxon>Colletotrichum</taxon>
        <taxon>Colletotrichum graminicola species complex</taxon>
    </lineage>
</organism>
<dbReference type="GeneID" id="85440304"/>
<dbReference type="PANTHER" id="PTHR23501:SF198">
    <property type="entry name" value="AZOLE RESISTANCE PROTEIN 1-RELATED"/>
    <property type="match status" value="1"/>
</dbReference>
<dbReference type="PANTHER" id="PTHR23501">
    <property type="entry name" value="MAJOR FACILITATOR SUPERFAMILY"/>
    <property type="match status" value="1"/>
</dbReference>
<dbReference type="EMBL" id="JAHLJV010000138">
    <property type="protein sequence ID" value="KAK1569355.1"/>
    <property type="molecule type" value="Genomic_DNA"/>
</dbReference>
<evidence type="ECO:0000313" key="5">
    <source>
        <dbReference type="EMBL" id="KAK1569355.1"/>
    </source>
</evidence>
<dbReference type="Proteomes" id="UP001230504">
    <property type="component" value="Unassembled WGS sequence"/>
</dbReference>
<dbReference type="AlphaFoldDB" id="A0AAD8UW96"/>
<name>A0AAD8UW96_9PEZI</name>
<proteinExistence type="predicted"/>
<feature type="non-terminal residue" evidence="5">
    <location>
        <position position="1"/>
    </location>
</feature>
<evidence type="ECO:0008006" key="7">
    <source>
        <dbReference type="Google" id="ProtNLM"/>
    </source>
</evidence>
<gene>
    <name evidence="5" type="ORF">LY79DRAFT_528794</name>
</gene>
<dbReference type="GO" id="GO:0022857">
    <property type="term" value="F:transmembrane transporter activity"/>
    <property type="evidence" value="ECO:0007669"/>
    <property type="project" value="TreeGrafter"/>
</dbReference>
<evidence type="ECO:0000256" key="4">
    <source>
        <dbReference type="ARBA" id="ARBA00023136"/>
    </source>
</evidence>
<evidence type="ECO:0000256" key="2">
    <source>
        <dbReference type="ARBA" id="ARBA00022692"/>
    </source>
</evidence>
<protein>
    <recommendedName>
        <fullName evidence="7">Major facilitator superfamily transporter</fullName>
    </recommendedName>
</protein>
<reference evidence="5" key="1">
    <citation type="submission" date="2021-06" db="EMBL/GenBank/DDBJ databases">
        <title>Comparative genomics, transcriptomics and evolutionary studies reveal genomic signatures of adaptation to plant cell wall in hemibiotrophic fungi.</title>
        <authorList>
            <consortium name="DOE Joint Genome Institute"/>
            <person name="Baroncelli R."/>
            <person name="Diaz J.F."/>
            <person name="Benocci T."/>
            <person name="Peng M."/>
            <person name="Battaglia E."/>
            <person name="Haridas S."/>
            <person name="Andreopoulos W."/>
            <person name="Labutti K."/>
            <person name="Pangilinan J."/>
            <person name="Floch G.L."/>
            <person name="Makela M.R."/>
            <person name="Henrissat B."/>
            <person name="Grigoriev I.V."/>
            <person name="Crouch J.A."/>
            <person name="De Vries R.P."/>
            <person name="Sukno S.A."/>
            <person name="Thon M.R."/>
        </authorList>
    </citation>
    <scope>NUCLEOTIDE SEQUENCE</scope>
    <source>
        <strain evidence="5">CBS 125086</strain>
    </source>
</reference>
<evidence type="ECO:0000313" key="6">
    <source>
        <dbReference type="Proteomes" id="UP001230504"/>
    </source>
</evidence>
<comment type="caution">
    <text evidence="5">The sequence shown here is derived from an EMBL/GenBank/DDBJ whole genome shotgun (WGS) entry which is preliminary data.</text>
</comment>
<dbReference type="GO" id="GO:0005886">
    <property type="term" value="C:plasma membrane"/>
    <property type="evidence" value="ECO:0007669"/>
    <property type="project" value="TreeGrafter"/>
</dbReference>
<evidence type="ECO:0000256" key="3">
    <source>
        <dbReference type="ARBA" id="ARBA00022989"/>
    </source>
</evidence>
<comment type="subcellular location">
    <subcellularLocation>
        <location evidence="1">Membrane</location>
        <topology evidence="1">Multi-pass membrane protein</topology>
    </subcellularLocation>
</comment>
<dbReference type="RefSeq" id="XP_060407608.1">
    <property type="nucleotide sequence ID" value="XM_060556064.1"/>
</dbReference>
<keyword evidence="4" id="KW-0472">Membrane</keyword>
<evidence type="ECO:0000256" key="1">
    <source>
        <dbReference type="ARBA" id="ARBA00004141"/>
    </source>
</evidence>
<keyword evidence="3" id="KW-1133">Transmembrane helix</keyword>
<accession>A0AAD8UW96</accession>
<keyword evidence="2" id="KW-0812">Transmembrane</keyword>
<keyword evidence="6" id="KW-1185">Reference proteome</keyword>